<dbReference type="Proteomes" id="UP000276834">
    <property type="component" value="Unassembled WGS sequence"/>
</dbReference>
<organism evidence="1 2">
    <name type="scientific">Chloebia gouldiae</name>
    <name type="common">Gouldian finch</name>
    <name type="synonym">Erythrura gouldiae</name>
    <dbReference type="NCBI Taxonomy" id="44316"/>
    <lineage>
        <taxon>Eukaryota</taxon>
        <taxon>Metazoa</taxon>
        <taxon>Chordata</taxon>
        <taxon>Craniata</taxon>
        <taxon>Vertebrata</taxon>
        <taxon>Euteleostomi</taxon>
        <taxon>Archelosauria</taxon>
        <taxon>Archosauria</taxon>
        <taxon>Dinosauria</taxon>
        <taxon>Saurischia</taxon>
        <taxon>Theropoda</taxon>
        <taxon>Coelurosauria</taxon>
        <taxon>Aves</taxon>
        <taxon>Neognathae</taxon>
        <taxon>Neoaves</taxon>
        <taxon>Telluraves</taxon>
        <taxon>Australaves</taxon>
        <taxon>Passeriformes</taxon>
        <taxon>Passeroidea</taxon>
        <taxon>Passeridae</taxon>
        <taxon>Chloebia</taxon>
    </lineage>
</organism>
<dbReference type="AlphaFoldDB" id="A0A3L8SRD0"/>
<reference evidence="1 2" key="1">
    <citation type="journal article" date="2018" name="Proc. R. Soc. B">
        <title>A non-coding region near Follistatin controls head colour polymorphism in the Gouldian finch.</title>
        <authorList>
            <person name="Toomey M.B."/>
            <person name="Marques C.I."/>
            <person name="Andrade P."/>
            <person name="Araujo P.M."/>
            <person name="Sabatino S."/>
            <person name="Gazda M.A."/>
            <person name="Afonso S."/>
            <person name="Lopes R.J."/>
            <person name="Corbo J.C."/>
            <person name="Carneiro M."/>
        </authorList>
    </citation>
    <scope>NUCLEOTIDE SEQUENCE [LARGE SCALE GENOMIC DNA]</scope>
    <source>
        <strain evidence="1">Red01</strain>
        <tissue evidence="1">Muscle</tissue>
    </source>
</reference>
<comment type="caution">
    <text evidence="1">The sequence shown here is derived from an EMBL/GenBank/DDBJ whole genome shotgun (WGS) entry which is preliminary data.</text>
</comment>
<accession>A0A3L8SRD0</accession>
<sequence>MNTRLLLDVAKTTKQETAALSQPNMSKSKTSCVSYGWYMWNRSEYAVKITVAEEQISGSPGRREVHRHLHSLCETKNLALKCLASALQYLHK</sequence>
<gene>
    <name evidence="1" type="ORF">DV515_00004215</name>
</gene>
<keyword evidence="2" id="KW-1185">Reference proteome</keyword>
<name>A0A3L8SRD0_CHLGU</name>
<evidence type="ECO:0000313" key="1">
    <source>
        <dbReference type="EMBL" id="RLW06844.1"/>
    </source>
</evidence>
<evidence type="ECO:0000313" key="2">
    <source>
        <dbReference type="Proteomes" id="UP000276834"/>
    </source>
</evidence>
<dbReference type="EMBL" id="QUSF01000008">
    <property type="protein sequence ID" value="RLW06844.1"/>
    <property type="molecule type" value="Genomic_DNA"/>
</dbReference>
<protein>
    <submittedName>
        <fullName evidence="1">Uncharacterized protein</fullName>
    </submittedName>
</protein>
<proteinExistence type="predicted"/>